<accession>A0A0C3NUU4</accession>
<reference evidence="2 3" key="1">
    <citation type="submission" date="2014-04" db="EMBL/GenBank/DDBJ databases">
        <authorList>
            <consortium name="DOE Joint Genome Institute"/>
            <person name="Kuo A."/>
            <person name="Kohler A."/>
            <person name="Costa M.D."/>
            <person name="Nagy L.G."/>
            <person name="Floudas D."/>
            <person name="Copeland A."/>
            <person name="Barry K.W."/>
            <person name="Cichocki N."/>
            <person name="Veneault-Fourrey C."/>
            <person name="LaButti K."/>
            <person name="Lindquist E.A."/>
            <person name="Lipzen A."/>
            <person name="Lundell T."/>
            <person name="Morin E."/>
            <person name="Murat C."/>
            <person name="Sun H."/>
            <person name="Tunlid A."/>
            <person name="Henrissat B."/>
            <person name="Grigoriev I.V."/>
            <person name="Hibbett D.S."/>
            <person name="Martin F."/>
            <person name="Nordberg H.P."/>
            <person name="Cantor M.N."/>
            <person name="Hua S.X."/>
        </authorList>
    </citation>
    <scope>NUCLEOTIDE SEQUENCE [LARGE SCALE GENOMIC DNA]</scope>
    <source>
        <strain evidence="2 3">Marx 270</strain>
    </source>
</reference>
<evidence type="ECO:0000313" key="3">
    <source>
        <dbReference type="Proteomes" id="UP000054217"/>
    </source>
</evidence>
<name>A0A0C3NUU4_PISTI</name>
<dbReference type="OrthoDB" id="164951at2759"/>
<proteinExistence type="predicted"/>
<dbReference type="STRING" id="870435.A0A0C3NUU4"/>
<dbReference type="InParanoid" id="A0A0C3NUU4"/>
<dbReference type="Gene3D" id="1.10.443.10">
    <property type="entry name" value="Intergrase catalytic core"/>
    <property type="match status" value="1"/>
</dbReference>
<organism evidence="2 3">
    <name type="scientific">Pisolithus tinctorius Marx 270</name>
    <dbReference type="NCBI Taxonomy" id="870435"/>
    <lineage>
        <taxon>Eukaryota</taxon>
        <taxon>Fungi</taxon>
        <taxon>Dikarya</taxon>
        <taxon>Basidiomycota</taxon>
        <taxon>Agaricomycotina</taxon>
        <taxon>Agaricomycetes</taxon>
        <taxon>Agaricomycetidae</taxon>
        <taxon>Boletales</taxon>
        <taxon>Sclerodermatineae</taxon>
        <taxon>Pisolithaceae</taxon>
        <taxon>Pisolithus</taxon>
    </lineage>
</organism>
<protein>
    <submittedName>
        <fullName evidence="2">Uncharacterized protein</fullName>
    </submittedName>
</protein>
<dbReference type="GO" id="GO:0003677">
    <property type="term" value="F:DNA binding"/>
    <property type="evidence" value="ECO:0007669"/>
    <property type="project" value="InterPro"/>
</dbReference>
<dbReference type="HOGENOM" id="CLU_013901_0_0_1"/>
<dbReference type="InterPro" id="IPR011010">
    <property type="entry name" value="DNA_brk_join_enz"/>
</dbReference>
<evidence type="ECO:0000313" key="2">
    <source>
        <dbReference type="EMBL" id="KIO04655.1"/>
    </source>
</evidence>
<evidence type="ECO:0000256" key="1">
    <source>
        <dbReference type="ARBA" id="ARBA00023172"/>
    </source>
</evidence>
<sequence length="565" mass="64175">MPPTLNHTREDSEIYSDPNFKNAFEHVLNRCSDKALALYLSWRGFQENSSQSTIDSVQAGFKMLWDKACVVDGVTFHGKWHHNDAHHQWEGNLVLSAEVDDIVASIRHKVSSKGAEWKHSGAMKKEYMDKILAWSESFCPLDTPLQYICLATIGYKALPLGNTVAFMLWTRNYELLKLKHGDVKLDKTELSLTISEHNAYFKIHLKNCKGWQRKLDKGMREADLQSNHYKIYPCLDMAKACDTLLHLVSWMKWVKLVHLSQLMTEEDFLFPTIGINGMLQLGEPLSHDTIQKWINEAVVGSGIPRTFTMHCYHHSGMQYCFMFTPVGQRWTLVWVQWWGGWAEGEHHDTLMHYLLNELNCYKNNHSDVLQPVPHKGDHSLTGKAVLIWPASTEVLNMAHASITADIAALHMTVKEVKETLCSLSVDVREIHQQLSDMSNLVVKALTSASAYSAPSGPVLCQSTTGSNAQAMPITDLLLSMSLLSQIRPQRTKACASTSLLGVVILDMPILCPNGTQTTKSDSWRDIVCHWTEGEPWLDLHILLKDWPYHYYNGKSSCQFNMKYSQ</sequence>
<dbReference type="GO" id="GO:0006310">
    <property type="term" value="P:DNA recombination"/>
    <property type="evidence" value="ECO:0007669"/>
    <property type="project" value="UniProtKB-KW"/>
</dbReference>
<dbReference type="SUPFAM" id="SSF56349">
    <property type="entry name" value="DNA breaking-rejoining enzymes"/>
    <property type="match status" value="1"/>
</dbReference>
<gene>
    <name evidence="2" type="ORF">M404DRAFT_142566</name>
</gene>
<dbReference type="Proteomes" id="UP000054217">
    <property type="component" value="Unassembled WGS sequence"/>
</dbReference>
<dbReference type="InterPro" id="IPR013762">
    <property type="entry name" value="Integrase-like_cat_sf"/>
</dbReference>
<keyword evidence="3" id="KW-1185">Reference proteome</keyword>
<dbReference type="EMBL" id="KN831970">
    <property type="protein sequence ID" value="KIO04655.1"/>
    <property type="molecule type" value="Genomic_DNA"/>
</dbReference>
<dbReference type="AlphaFoldDB" id="A0A0C3NUU4"/>
<reference evidence="3" key="2">
    <citation type="submission" date="2015-01" db="EMBL/GenBank/DDBJ databases">
        <title>Evolutionary Origins and Diversification of the Mycorrhizal Mutualists.</title>
        <authorList>
            <consortium name="DOE Joint Genome Institute"/>
            <consortium name="Mycorrhizal Genomics Consortium"/>
            <person name="Kohler A."/>
            <person name="Kuo A."/>
            <person name="Nagy L.G."/>
            <person name="Floudas D."/>
            <person name="Copeland A."/>
            <person name="Barry K.W."/>
            <person name="Cichocki N."/>
            <person name="Veneault-Fourrey C."/>
            <person name="LaButti K."/>
            <person name="Lindquist E.A."/>
            <person name="Lipzen A."/>
            <person name="Lundell T."/>
            <person name="Morin E."/>
            <person name="Murat C."/>
            <person name="Riley R."/>
            <person name="Ohm R."/>
            <person name="Sun H."/>
            <person name="Tunlid A."/>
            <person name="Henrissat B."/>
            <person name="Grigoriev I.V."/>
            <person name="Hibbett D.S."/>
            <person name="Martin F."/>
        </authorList>
    </citation>
    <scope>NUCLEOTIDE SEQUENCE [LARGE SCALE GENOMIC DNA]</scope>
    <source>
        <strain evidence="3">Marx 270</strain>
    </source>
</reference>
<keyword evidence="1" id="KW-0233">DNA recombination</keyword>
<dbReference type="GO" id="GO:0015074">
    <property type="term" value="P:DNA integration"/>
    <property type="evidence" value="ECO:0007669"/>
    <property type="project" value="InterPro"/>
</dbReference>